<feature type="domain" description="SLH" evidence="3">
    <location>
        <begin position="48"/>
        <end position="111"/>
    </location>
</feature>
<dbReference type="InterPro" id="IPR001119">
    <property type="entry name" value="SLH_dom"/>
</dbReference>
<organism evidence="4 5">
    <name type="scientific">Paenibacillus algorifonticola</name>
    <dbReference type="NCBI Taxonomy" id="684063"/>
    <lineage>
        <taxon>Bacteria</taxon>
        <taxon>Bacillati</taxon>
        <taxon>Bacillota</taxon>
        <taxon>Bacilli</taxon>
        <taxon>Bacillales</taxon>
        <taxon>Paenibacillaceae</taxon>
        <taxon>Paenibacillus</taxon>
    </lineage>
</organism>
<sequence>MRETSNSFSKQNSQQPKQFRGGEKKVMKKRLLAFVLSFSLVMSLAVPAFAATPTDVAGVKEQSAIEELVALGIINGYTDGTFKPGNSITRAELAKIIVIATGSEQAATALQNVKSQFKDVKTNEWYTGYINVATGKGLLLGDKGTKNFRPNANIKFEEVAAIVVRALGYQDSNLTGSWPYNVTLKAEEVGVFKKVDLALGTAATRAVVAQQVSNALGTDLVQWIADAKVYSSTGKKLISRLGTTTEEVVTSAVLDDNGRLSLNGLSKTLAPNFIITGGVKLVDLLAHNVTVLSDTDGRIRAITDNQKENNVVTGKLNADFANAQQVEVKNGTAVTKYTTVASSVYYFNSDSVAGNDSNLKKDADVSVYLYDNTTANVTAGLVGKVRAVVVTNANGANKLLDSYIAATSTAKARILTQDNLSVSLNDSTSIVLNGEAKAATDLAKNDVLDIVYNKDRVAVKVIATRNVVEGKVTLVSSSVDGTFVYTIDGKTYASVKGANLTGSKEVTKDGTFKLFLNKDGKVAGAELLSGGSSDAKYGVILNAQNKVAPTGAFSDYKDVFKYYSIKDNKTAEVSLDEKTWYGGVTDTNVPQTTIRLGSDVAVPTGTTSFNNTAAAFVTWTLKNSDASINGIKEITPLTENWEVKEKKDTTLKVASSTSTITYDINANTVVLDATTYNKATAGDREVKTSTLASLAVGNKVTIIADGTSTFAKYVLITKKSATDAKETKYGLYVGAVKSGDDYSITINVKGTDETVALTGTEGAAIYNSIVTSVSAGNSTYNKDSRTLIEVKDSVIKDALGNPVAGNTGEPSTAYDTVNVYAATNALTAVNNSDSTVTVNGVVYYVNSTTAIYVYDEANDSLVTNGIFADVTAHLGEATNKYGIAIVGDSNYGNFQLAKAIVVVKKK</sequence>
<gene>
    <name evidence="4" type="ORF">SAMN04487969_13227</name>
</gene>
<reference evidence="5" key="1">
    <citation type="submission" date="2016-10" db="EMBL/GenBank/DDBJ databases">
        <authorList>
            <person name="Varghese N."/>
            <person name="Submissions S."/>
        </authorList>
    </citation>
    <scope>NUCLEOTIDE SEQUENCE [LARGE SCALE GENOMIC DNA]</scope>
    <source>
        <strain evidence="5">CGMCC 1.10223</strain>
    </source>
</reference>
<dbReference type="EMBL" id="FONN01000032">
    <property type="protein sequence ID" value="SFF38790.1"/>
    <property type="molecule type" value="Genomic_DNA"/>
</dbReference>
<dbReference type="OrthoDB" id="1706086at2"/>
<feature type="chain" id="PRO_5010357766" evidence="2">
    <location>
        <begin position="51"/>
        <end position="906"/>
    </location>
</feature>
<evidence type="ECO:0000313" key="4">
    <source>
        <dbReference type="EMBL" id="SFF38790.1"/>
    </source>
</evidence>
<dbReference type="AlphaFoldDB" id="A0A1I2IAY8"/>
<feature type="domain" description="SLH" evidence="3">
    <location>
        <begin position="113"/>
        <end position="177"/>
    </location>
</feature>
<feature type="region of interest" description="Disordered" evidence="1">
    <location>
        <begin position="1"/>
        <end position="22"/>
    </location>
</feature>
<feature type="signal peptide" evidence="2">
    <location>
        <begin position="1"/>
        <end position="50"/>
    </location>
</feature>
<name>A0A1I2IAY8_9BACL</name>
<protein>
    <submittedName>
        <fullName evidence="4">S-layer homology domain-containing protein</fullName>
    </submittedName>
</protein>
<evidence type="ECO:0000259" key="3">
    <source>
        <dbReference type="PROSITE" id="PS51272"/>
    </source>
</evidence>
<accession>A0A1I2IAY8</accession>
<keyword evidence="5" id="KW-1185">Reference proteome</keyword>
<proteinExistence type="predicted"/>
<evidence type="ECO:0000256" key="2">
    <source>
        <dbReference type="SAM" id="SignalP"/>
    </source>
</evidence>
<dbReference type="RefSeq" id="WP_046231357.1">
    <property type="nucleotide sequence ID" value="NZ_FONN01000032.1"/>
</dbReference>
<dbReference type="Proteomes" id="UP000183410">
    <property type="component" value="Unassembled WGS sequence"/>
</dbReference>
<evidence type="ECO:0000256" key="1">
    <source>
        <dbReference type="SAM" id="MobiDB-lite"/>
    </source>
</evidence>
<keyword evidence="2" id="KW-0732">Signal</keyword>
<dbReference type="PROSITE" id="PS51272">
    <property type="entry name" value="SLH"/>
    <property type="match status" value="2"/>
</dbReference>
<dbReference type="Pfam" id="PF00395">
    <property type="entry name" value="SLH"/>
    <property type="match status" value="2"/>
</dbReference>
<evidence type="ECO:0000313" key="5">
    <source>
        <dbReference type="Proteomes" id="UP000183410"/>
    </source>
</evidence>
<feature type="compositionally biased region" description="Polar residues" evidence="1">
    <location>
        <begin position="1"/>
        <end position="17"/>
    </location>
</feature>